<evidence type="ECO:0000256" key="3">
    <source>
        <dbReference type="ARBA" id="ARBA00022630"/>
    </source>
</evidence>
<dbReference type="AlphaFoldDB" id="A0A7R7X9M3"/>
<dbReference type="InterPro" id="IPR023209">
    <property type="entry name" value="DAO"/>
</dbReference>
<dbReference type="SUPFAM" id="SSF51971">
    <property type="entry name" value="Nucleotide-binding domain"/>
    <property type="match status" value="1"/>
</dbReference>
<accession>A0A7R7X9M3</accession>
<keyword evidence="4" id="KW-0274">FAD</keyword>
<dbReference type="Gene3D" id="3.40.50.720">
    <property type="entry name" value="NAD(P)-binding Rossmann-like Domain"/>
    <property type="match status" value="1"/>
</dbReference>
<evidence type="ECO:0000256" key="1">
    <source>
        <dbReference type="ARBA" id="ARBA00001974"/>
    </source>
</evidence>
<dbReference type="Proteomes" id="UP000654913">
    <property type="component" value="Chromosome 1"/>
</dbReference>
<dbReference type="PROSITE" id="PS00677">
    <property type="entry name" value="DAO"/>
    <property type="match status" value="1"/>
</dbReference>
<evidence type="ECO:0000256" key="5">
    <source>
        <dbReference type="ARBA" id="ARBA00023002"/>
    </source>
</evidence>
<dbReference type="InterPro" id="IPR006181">
    <property type="entry name" value="D-amino_acid_oxidase_CS"/>
</dbReference>
<dbReference type="GO" id="GO:0071949">
    <property type="term" value="F:FAD binding"/>
    <property type="evidence" value="ECO:0007669"/>
    <property type="project" value="InterPro"/>
</dbReference>
<comment type="similarity">
    <text evidence="2">Belongs to the DAMOX/DASOX family.</text>
</comment>
<evidence type="ECO:0000313" key="8">
    <source>
        <dbReference type="Proteomes" id="UP000654913"/>
    </source>
</evidence>
<keyword evidence="3" id="KW-0285">Flavoprotein</keyword>
<dbReference type="InterPro" id="IPR006076">
    <property type="entry name" value="FAD-dep_OxRdtase"/>
</dbReference>
<evidence type="ECO:0000259" key="6">
    <source>
        <dbReference type="Pfam" id="PF01266"/>
    </source>
</evidence>
<dbReference type="GO" id="GO:0019478">
    <property type="term" value="P:D-amino acid catabolic process"/>
    <property type="evidence" value="ECO:0007669"/>
    <property type="project" value="TreeGrafter"/>
</dbReference>
<dbReference type="RefSeq" id="XP_041549495.1">
    <property type="nucleotide sequence ID" value="XM_041696656.1"/>
</dbReference>
<protein>
    <recommendedName>
        <fullName evidence="6">FAD dependent oxidoreductase domain-containing protein</fullName>
    </recommendedName>
</protein>
<comment type="cofactor">
    <cofactor evidence="1">
        <name>FAD</name>
        <dbReference type="ChEBI" id="CHEBI:57692"/>
    </cofactor>
</comment>
<dbReference type="KEGG" id="apuu:APUU_10129A"/>
<evidence type="ECO:0000256" key="2">
    <source>
        <dbReference type="ARBA" id="ARBA00006730"/>
    </source>
</evidence>
<dbReference type="PANTHER" id="PTHR11530">
    <property type="entry name" value="D-AMINO ACID OXIDASE"/>
    <property type="match status" value="1"/>
</dbReference>
<sequence length="330" mass="36470">MDITIIGSGVIGLFSALVLTDAGYKVTIIARDMPGDENQNWASPWAGAAIYLHPDADARGQSLQAESFRYYWALAHTDPTSGVQVRKATEYYDDRNDDSTIWYKSVVPEYRRLPKSSLYPGCKVGFTYRTLAVNPGAFLPWMQQKLEARGVRFIRREITSIADARRIAPCDVVVHASGLGASYLANDKDVVAVRGQTMFVETEFDEMAMVQGSHYTYVIPRMFTGGAIVGGVSQEGNLDTAVDERLKPDIARRVRKLAGGRLDEIDPNGKSTRDIVAFRPGRKGGHRLEAEGDVVHAYGFGSLGYVYSYGAALEVRRLVEMESGMPRSRL</sequence>
<gene>
    <name evidence="7" type="ORF">APUU_10129A</name>
</gene>
<dbReference type="PIRSF" id="PIRSF000189">
    <property type="entry name" value="D-aa_oxidase"/>
    <property type="match status" value="1"/>
</dbReference>
<keyword evidence="5" id="KW-0560">Oxidoreductase</keyword>
<evidence type="ECO:0000256" key="4">
    <source>
        <dbReference type="ARBA" id="ARBA00022827"/>
    </source>
</evidence>
<dbReference type="GO" id="GO:0003884">
    <property type="term" value="F:D-amino-acid oxidase activity"/>
    <property type="evidence" value="ECO:0007669"/>
    <property type="project" value="InterPro"/>
</dbReference>
<dbReference type="Pfam" id="PF01266">
    <property type="entry name" value="DAO"/>
    <property type="match status" value="1"/>
</dbReference>
<keyword evidence="8" id="KW-1185">Reference proteome</keyword>
<dbReference type="Gene3D" id="3.30.9.10">
    <property type="entry name" value="D-Amino Acid Oxidase, subunit A, domain 2"/>
    <property type="match status" value="1"/>
</dbReference>
<dbReference type="EMBL" id="AP024443">
    <property type="protein sequence ID" value="BCS17301.1"/>
    <property type="molecule type" value="Genomic_DNA"/>
</dbReference>
<organism evidence="7 8">
    <name type="scientific">Aspergillus puulaauensis</name>
    <dbReference type="NCBI Taxonomy" id="1220207"/>
    <lineage>
        <taxon>Eukaryota</taxon>
        <taxon>Fungi</taxon>
        <taxon>Dikarya</taxon>
        <taxon>Ascomycota</taxon>
        <taxon>Pezizomycotina</taxon>
        <taxon>Eurotiomycetes</taxon>
        <taxon>Eurotiomycetidae</taxon>
        <taxon>Eurotiales</taxon>
        <taxon>Aspergillaceae</taxon>
        <taxon>Aspergillus</taxon>
    </lineage>
</organism>
<dbReference type="GeneID" id="64967306"/>
<proteinExistence type="inferred from homology"/>
<feature type="domain" description="FAD dependent oxidoreductase" evidence="6">
    <location>
        <begin position="2"/>
        <end position="315"/>
    </location>
</feature>
<evidence type="ECO:0000313" key="7">
    <source>
        <dbReference type="EMBL" id="BCS17301.1"/>
    </source>
</evidence>
<dbReference type="SUPFAM" id="SSF54373">
    <property type="entry name" value="FAD-linked reductases, C-terminal domain"/>
    <property type="match status" value="1"/>
</dbReference>
<dbReference type="PANTHER" id="PTHR11530:SF11">
    <property type="entry name" value="D-ASPARTATE OXIDASE"/>
    <property type="match status" value="1"/>
</dbReference>
<reference evidence="7" key="2">
    <citation type="submission" date="2021-02" db="EMBL/GenBank/DDBJ databases">
        <title>Aspergillus puulaauensis MK2 genome sequence.</title>
        <authorList>
            <person name="Futagami T."/>
            <person name="Mori K."/>
            <person name="Kadooka C."/>
            <person name="Tanaka T."/>
        </authorList>
    </citation>
    <scope>NUCLEOTIDE SEQUENCE</scope>
    <source>
        <strain evidence="7">MK2</strain>
    </source>
</reference>
<dbReference type="OrthoDB" id="2015447at2759"/>
<dbReference type="GO" id="GO:0005737">
    <property type="term" value="C:cytoplasm"/>
    <property type="evidence" value="ECO:0007669"/>
    <property type="project" value="TreeGrafter"/>
</dbReference>
<reference evidence="7" key="1">
    <citation type="submission" date="2021-01" db="EMBL/GenBank/DDBJ databases">
        <authorList>
            <consortium name="Aspergillus puulaauensis MK2 genome sequencing consortium"/>
            <person name="Kazuki M."/>
            <person name="Futagami T."/>
        </authorList>
    </citation>
    <scope>NUCLEOTIDE SEQUENCE</scope>
    <source>
        <strain evidence="7">MK2</strain>
    </source>
</reference>
<name>A0A7R7X9M3_9EURO</name>